<dbReference type="Gene3D" id="3.40.630.40">
    <property type="entry name" value="Zn-dependent exopeptidases"/>
    <property type="match status" value="1"/>
</dbReference>
<proteinExistence type="predicted"/>
<dbReference type="InterPro" id="IPR007709">
    <property type="entry name" value="N-FG_amidohydro"/>
</dbReference>
<gene>
    <name evidence="2" type="ORF">GCM10007972_18010</name>
</gene>
<dbReference type="SUPFAM" id="SSF53187">
    <property type="entry name" value="Zn-dependent exopeptidases"/>
    <property type="match status" value="1"/>
</dbReference>
<dbReference type="EMBL" id="BMOV01000005">
    <property type="protein sequence ID" value="GGO12717.1"/>
    <property type="molecule type" value="Genomic_DNA"/>
</dbReference>
<dbReference type="PIRSF" id="PIRSF029730">
    <property type="entry name" value="UCP029730"/>
    <property type="match status" value="1"/>
</dbReference>
<dbReference type="Pfam" id="PF05013">
    <property type="entry name" value="FGase"/>
    <property type="match status" value="1"/>
</dbReference>
<dbReference type="InterPro" id="IPR011227">
    <property type="entry name" value="UCP029730"/>
</dbReference>
<organism evidence="2 3">
    <name type="scientific">Iodidimonas muriae</name>
    <dbReference type="NCBI Taxonomy" id="261467"/>
    <lineage>
        <taxon>Bacteria</taxon>
        <taxon>Pseudomonadati</taxon>
        <taxon>Pseudomonadota</taxon>
        <taxon>Alphaproteobacteria</taxon>
        <taxon>Iodidimonadales</taxon>
        <taxon>Iodidimonadaceae</taxon>
        <taxon>Iodidimonas</taxon>
    </lineage>
</organism>
<feature type="region of interest" description="Disordered" evidence="1">
    <location>
        <begin position="82"/>
        <end position="101"/>
    </location>
</feature>
<dbReference type="RefSeq" id="WP_150006031.1">
    <property type="nucleotide sequence ID" value="NZ_BMOV01000005.1"/>
</dbReference>
<evidence type="ECO:0000256" key="1">
    <source>
        <dbReference type="SAM" id="MobiDB-lite"/>
    </source>
</evidence>
<comment type="caution">
    <text evidence="2">The sequence shown here is derived from an EMBL/GenBank/DDBJ whole genome shotgun (WGS) entry which is preliminary data.</text>
</comment>
<feature type="compositionally biased region" description="Polar residues" evidence="1">
    <location>
        <begin position="88"/>
        <end position="97"/>
    </location>
</feature>
<evidence type="ECO:0000313" key="3">
    <source>
        <dbReference type="Proteomes" id="UP000602381"/>
    </source>
</evidence>
<protein>
    <submittedName>
        <fullName evidence="2">N-formylglutamate amidohydrolase</fullName>
    </submittedName>
</protein>
<accession>A0ABQ2LDU6</accession>
<reference evidence="3" key="1">
    <citation type="journal article" date="2019" name="Int. J. Syst. Evol. Microbiol.">
        <title>The Global Catalogue of Microorganisms (GCM) 10K type strain sequencing project: providing services to taxonomists for standard genome sequencing and annotation.</title>
        <authorList>
            <consortium name="The Broad Institute Genomics Platform"/>
            <consortium name="The Broad Institute Genome Sequencing Center for Infectious Disease"/>
            <person name="Wu L."/>
            <person name="Ma J."/>
        </authorList>
    </citation>
    <scope>NUCLEOTIDE SEQUENCE [LARGE SCALE GENOMIC DNA]</scope>
    <source>
        <strain evidence="3">JCM 17843</strain>
    </source>
</reference>
<sequence length="253" mass="27615">MKILDPVLPTCFRPEGSGGALILCDHASNHIPPALDGLGLDPDYLDCHIAVDIGAAAVSERLSHLLDAPAILANVSRLVVDPNRDPHTQNPIPQTSDGVDIPGNQGLSAAQRTARLDAYFHPYHRACEEQLAAMMAAGQKPVVIGLHSFTPVMNGIARPWEIGFLYAGDDRLYRSMRGPLAQEWGLNVGDNEPYSGAELYYSMHRHGEAHGLMQATIELRQDLIGDQAGQERFAHILAQVLRPIIKAQQEIEK</sequence>
<dbReference type="Proteomes" id="UP000602381">
    <property type="component" value="Unassembled WGS sequence"/>
</dbReference>
<evidence type="ECO:0000313" key="2">
    <source>
        <dbReference type="EMBL" id="GGO12717.1"/>
    </source>
</evidence>
<name>A0ABQ2LDU6_9PROT</name>
<keyword evidence="3" id="KW-1185">Reference proteome</keyword>